<dbReference type="EMBL" id="CP033614">
    <property type="protein sequence ID" value="AYV56457.1"/>
    <property type="molecule type" value="Genomic_DNA"/>
</dbReference>
<sequence>MSALDAADYCERLLIGEEKKYVYLQLGVPTRVTNQTEYFNGGAMAIREISVEFNHDRLVKKNCRSKE</sequence>
<evidence type="ECO:0000313" key="2">
    <source>
        <dbReference type="Proteomes" id="UP000276407"/>
    </source>
</evidence>
<dbReference type="AlphaFoldDB" id="A0AAD0UUM0"/>
<name>A0AAD0UUM0_9LEPT</name>
<dbReference type="Proteomes" id="UP000276407">
    <property type="component" value="Chromosome 1"/>
</dbReference>
<protein>
    <submittedName>
        <fullName evidence="1">Uncharacterized protein</fullName>
    </submittedName>
</protein>
<proteinExistence type="predicted"/>
<dbReference type="KEGG" id="lkm:EFP84_13710"/>
<organism evidence="1 2">
    <name type="scientific">Leptospira kmetyi</name>
    <dbReference type="NCBI Taxonomy" id="408139"/>
    <lineage>
        <taxon>Bacteria</taxon>
        <taxon>Pseudomonadati</taxon>
        <taxon>Spirochaetota</taxon>
        <taxon>Spirochaetia</taxon>
        <taxon>Leptospirales</taxon>
        <taxon>Leptospiraceae</taxon>
        <taxon>Leptospira</taxon>
    </lineage>
</organism>
<gene>
    <name evidence="1" type="ORF">EFP84_13710</name>
</gene>
<evidence type="ECO:0000313" key="1">
    <source>
        <dbReference type="EMBL" id="AYV56457.1"/>
    </source>
</evidence>
<accession>A0AAD0UUM0</accession>
<reference evidence="1 2" key="1">
    <citation type="submission" date="2018-11" db="EMBL/GenBank/DDBJ databases">
        <title>Complete genome sequence of Leptospira kmetyi isolate LS 001/16 from soil sample associated with a leptospirosis patient in Kelantan.</title>
        <authorList>
            <person name="Muhammad Yusoff F."/>
            <person name="Muhammad Yusoff S."/>
            <person name="Ahmad M.N."/>
            <person name="Yusof N.Y."/>
            <person name="Aziah I."/>
        </authorList>
    </citation>
    <scope>NUCLEOTIDE SEQUENCE [LARGE SCALE GENOMIC DNA]</scope>
    <source>
        <strain evidence="1 2">LS 001/16</strain>
    </source>
</reference>